<keyword evidence="1" id="KW-0472">Membrane</keyword>
<dbReference type="RefSeq" id="WP_067016539.1">
    <property type="nucleotide sequence ID" value="NZ_FLOB01000004.1"/>
</dbReference>
<feature type="transmembrane region" description="Helical" evidence="1">
    <location>
        <begin position="102"/>
        <end position="124"/>
    </location>
</feature>
<dbReference type="Proteomes" id="UP000092544">
    <property type="component" value="Unassembled WGS sequence"/>
</dbReference>
<feature type="transmembrane region" description="Helical" evidence="1">
    <location>
        <begin position="56"/>
        <end position="81"/>
    </location>
</feature>
<dbReference type="EMBL" id="FLOB01000004">
    <property type="protein sequence ID" value="SBS32061.1"/>
    <property type="molecule type" value="Genomic_DNA"/>
</dbReference>
<keyword evidence="3" id="KW-1185">Reference proteome</keyword>
<name>A0A1A8TFE6_9GAMM</name>
<proteinExistence type="predicted"/>
<evidence type="ECO:0000256" key="1">
    <source>
        <dbReference type="SAM" id="Phobius"/>
    </source>
</evidence>
<feature type="transmembrane region" description="Helical" evidence="1">
    <location>
        <begin position="12"/>
        <end position="36"/>
    </location>
</feature>
<evidence type="ECO:0000313" key="2">
    <source>
        <dbReference type="EMBL" id="SBS32061.1"/>
    </source>
</evidence>
<sequence>MPITKETGEFLFLAMMFTAMACVLWVPIIWSLLTFLTPKKLLDTYFKEPHFTQGELIFMNRFPLSLLRTGMFGWVLLFPFLDKKRKIRDCHKIMPTWYRLALKFLTINVIIFAIAFFGIMLFLLTSHVAK</sequence>
<keyword evidence="1" id="KW-1133">Transmembrane helix</keyword>
<dbReference type="PROSITE" id="PS51257">
    <property type="entry name" value="PROKAR_LIPOPROTEIN"/>
    <property type="match status" value="1"/>
</dbReference>
<accession>A0A1A8TFE6</accession>
<keyword evidence="1" id="KW-0812">Transmembrane</keyword>
<protein>
    <submittedName>
        <fullName evidence="2">Uncharacterized protein</fullName>
    </submittedName>
</protein>
<dbReference type="OrthoDB" id="7071728at2"/>
<dbReference type="STRING" id="1792290.MSP8886_02327"/>
<reference evidence="2 3" key="1">
    <citation type="submission" date="2016-06" db="EMBL/GenBank/DDBJ databases">
        <authorList>
            <person name="Kjaerup R.B."/>
            <person name="Dalgaard T.S."/>
            <person name="Juul-Madsen H.R."/>
        </authorList>
    </citation>
    <scope>NUCLEOTIDE SEQUENCE [LARGE SCALE GENOMIC DNA]</scope>
    <source>
        <strain evidence="2 3">CECT 8886</strain>
    </source>
</reference>
<evidence type="ECO:0000313" key="3">
    <source>
        <dbReference type="Proteomes" id="UP000092544"/>
    </source>
</evidence>
<organism evidence="2 3">
    <name type="scientific">Marinomonas spartinae</name>
    <dbReference type="NCBI Taxonomy" id="1792290"/>
    <lineage>
        <taxon>Bacteria</taxon>
        <taxon>Pseudomonadati</taxon>
        <taxon>Pseudomonadota</taxon>
        <taxon>Gammaproteobacteria</taxon>
        <taxon>Oceanospirillales</taxon>
        <taxon>Oceanospirillaceae</taxon>
        <taxon>Marinomonas</taxon>
    </lineage>
</organism>
<gene>
    <name evidence="2" type="ORF">MSP8886_02327</name>
</gene>
<dbReference type="AlphaFoldDB" id="A0A1A8TFE6"/>